<accession>A0A6M3X699</accession>
<gene>
    <name evidence="1" type="ORF">TM448B00061_0010</name>
</gene>
<name>A0A6M3X699_9ZZZZ</name>
<dbReference type="EMBL" id="MT144588">
    <property type="protein sequence ID" value="QJH93390.1"/>
    <property type="molecule type" value="Genomic_DNA"/>
</dbReference>
<evidence type="ECO:0000313" key="1">
    <source>
        <dbReference type="EMBL" id="QJH93390.1"/>
    </source>
</evidence>
<dbReference type="AlphaFoldDB" id="A0A6M3X699"/>
<organism evidence="1">
    <name type="scientific">viral metagenome</name>
    <dbReference type="NCBI Taxonomy" id="1070528"/>
    <lineage>
        <taxon>unclassified sequences</taxon>
        <taxon>metagenomes</taxon>
        <taxon>organismal metagenomes</taxon>
    </lineage>
</organism>
<reference evidence="1" key="1">
    <citation type="submission" date="2020-03" db="EMBL/GenBank/DDBJ databases">
        <title>The deep terrestrial virosphere.</title>
        <authorList>
            <person name="Holmfeldt K."/>
            <person name="Nilsson E."/>
            <person name="Simone D."/>
            <person name="Lopez-Fernandez M."/>
            <person name="Wu X."/>
            <person name="de Brujin I."/>
            <person name="Lundin D."/>
            <person name="Andersson A."/>
            <person name="Bertilsson S."/>
            <person name="Dopson M."/>
        </authorList>
    </citation>
    <scope>NUCLEOTIDE SEQUENCE</scope>
    <source>
        <strain evidence="1">TM448B00061</strain>
    </source>
</reference>
<proteinExistence type="predicted"/>
<protein>
    <submittedName>
        <fullName evidence="1">Uncharacterized protein</fullName>
    </submittedName>
</protein>
<sequence>MTTELKHPKLNVWADREVWTATRQFYITRSCNGETVSDRGSTNSEDMNQLLVIGMQVLEDPKPNEVVVWAMQERQRRSEERTRATAHAKEAEAINNLADAIRGASEDAVLARILGKVSERTCCAVLQQLKKARP</sequence>